<dbReference type="InterPro" id="IPR002145">
    <property type="entry name" value="CopG"/>
</dbReference>
<gene>
    <name evidence="2" type="ORF">FAA86_04820</name>
</gene>
<dbReference type="AlphaFoldDB" id="A0A4S8QCB8"/>
<protein>
    <submittedName>
        <fullName evidence="2">Ribbon-helix-helix protein, CopG family</fullName>
    </submittedName>
</protein>
<reference evidence="2 3" key="1">
    <citation type="submission" date="2019-04" db="EMBL/GenBank/DDBJ databases">
        <title>genome sequence of strain W3.</title>
        <authorList>
            <person name="Gao J."/>
            <person name="Sun J."/>
        </authorList>
    </citation>
    <scope>NUCLEOTIDE SEQUENCE [LARGE SCALE GENOMIC DNA]</scope>
    <source>
        <strain evidence="2 3">W3</strain>
    </source>
</reference>
<dbReference type="Pfam" id="PF01402">
    <property type="entry name" value="RHH_1"/>
    <property type="match status" value="1"/>
</dbReference>
<dbReference type="SUPFAM" id="SSF47598">
    <property type="entry name" value="Ribbon-helix-helix"/>
    <property type="match status" value="1"/>
</dbReference>
<comment type="caution">
    <text evidence="2">The sequence shown here is derived from an EMBL/GenBank/DDBJ whole genome shotgun (WGS) entry which is preliminary data.</text>
</comment>
<dbReference type="Proteomes" id="UP000307378">
    <property type="component" value="Unassembled WGS sequence"/>
</dbReference>
<evidence type="ECO:0000313" key="3">
    <source>
        <dbReference type="Proteomes" id="UP000307378"/>
    </source>
</evidence>
<dbReference type="InterPro" id="IPR010985">
    <property type="entry name" value="Ribbon_hlx_hlx"/>
</dbReference>
<sequence length="86" mass="9439">MTKPTLSDPITLRIPADVLADIETIARATERSRSWVMVRALKAYLQQEGADILAYQQGLAEVAAGDVEDLDEVLKDLKRIASDKVA</sequence>
<name>A0A4S8QCB8_9HYPH</name>
<evidence type="ECO:0000259" key="1">
    <source>
        <dbReference type="Pfam" id="PF01402"/>
    </source>
</evidence>
<proteinExistence type="predicted"/>
<feature type="domain" description="Ribbon-helix-helix protein CopG" evidence="1">
    <location>
        <begin position="10"/>
        <end position="48"/>
    </location>
</feature>
<dbReference type="CDD" id="cd22233">
    <property type="entry name" value="RHH_CopAso-like"/>
    <property type="match status" value="1"/>
</dbReference>
<dbReference type="InterPro" id="IPR052991">
    <property type="entry name" value="Non-func_TypeII_TA_Antitoxin"/>
</dbReference>
<evidence type="ECO:0000313" key="2">
    <source>
        <dbReference type="EMBL" id="THV38124.1"/>
    </source>
</evidence>
<accession>A0A4S8QCB8</accession>
<organism evidence="2 3">
    <name type="scientific">Rhizobium rosettiformans W3</name>
    <dbReference type="NCBI Taxonomy" id="538378"/>
    <lineage>
        <taxon>Bacteria</taxon>
        <taxon>Pseudomonadati</taxon>
        <taxon>Pseudomonadota</taxon>
        <taxon>Alphaproteobacteria</taxon>
        <taxon>Hyphomicrobiales</taxon>
        <taxon>Rhizobiaceae</taxon>
        <taxon>Rhizobium/Agrobacterium group</taxon>
        <taxon>Rhizobium</taxon>
    </lineage>
</organism>
<dbReference type="PANTHER" id="PTHR40688:SF2">
    <property type="entry name" value="RIBBON-HELIX-HELIX PROTEIN COPG DOMAIN-CONTAINING PROTEIN"/>
    <property type="match status" value="1"/>
</dbReference>
<dbReference type="PANTHER" id="PTHR40688">
    <property type="match status" value="1"/>
</dbReference>
<dbReference type="Gene3D" id="1.10.1220.10">
    <property type="entry name" value="Met repressor-like"/>
    <property type="match status" value="1"/>
</dbReference>
<dbReference type="InterPro" id="IPR013321">
    <property type="entry name" value="Arc_rbn_hlx_hlx"/>
</dbReference>
<dbReference type="EMBL" id="STGU01000002">
    <property type="protein sequence ID" value="THV38124.1"/>
    <property type="molecule type" value="Genomic_DNA"/>
</dbReference>
<dbReference type="GO" id="GO:0006355">
    <property type="term" value="P:regulation of DNA-templated transcription"/>
    <property type="evidence" value="ECO:0007669"/>
    <property type="project" value="InterPro"/>
</dbReference>
<dbReference type="RefSeq" id="WP_113462432.1">
    <property type="nucleotide sequence ID" value="NZ_STGU01000002.1"/>
</dbReference>